<proteinExistence type="predicted"/>
<evidence type="ECO:0000313" key="8">
    <source>
        <dbReference type="EMBL" id="KAG6534016.1"/>
    </source>
</evidence>
<gene>
    <name evidence="8" type="ORF">ZIOFF_007897</name>
</gene>
<dbReference type="EMBL" id="JACMSC010000002">
    <property type="protein sequence ID" value="KAG6534016.1"/>
    <property type="molecule type" value="Genomic_DNA"/>
</dbReference>
<dbReference type="PROSITE" id="PS51754">
    <property type="entry name" value="OVATE"/>
    <property type="match status" value="1"/>
</dbReference>
<dbReference type="Proteomes" id="UP000734854">
    <property type="component" value="Unassembled WGS sequence"/>
</dbReference>
<comment type="function">
    <text evidence="6">Transcriptional repressor that regulates multiple aspects of plant growth and development.</text>
</comment>
<dbReference type="Pfam" id="PF04844">
    <property type="entry name" value="Ovate"/>
    <property type="match status" value="1"/>
</dbReference>
<dbReference type="InterPro" id="IPR038933">
    <property type="entry name" value="Ovate"/>
</dbReference>
<dbReference type="GO" id="GO:0045892">
    <property type="term" value="P:negative regulation of DNA-templated transcription"/>
    <property type="evidence" value="ECO:0007669"/>
    <property type="project" value="UniProtKB-UniRule"/>
</dbReference>
<accession>A0A8J5IFG0</accession>
<keyword evidence="9" id="KW-1185">Reference proteome</keyword>
<evidence type="ECO:0000256" key="6">
    <source>
        <dbReference type="RuleBase" id="RU367028"/>
    </source>
</evidence>
<dbReference type="OrthoDB" id="689980at2759"/>
<evidence type="ECO:0000259" key="7">
    <source>
        <dbReference type="PROSITE" id="PS51754"/>
    </source>
</evidence>
<evidence type="ECO:0000256" key="2">
    <source>
        <dbReference type="ARBA" id="ARBA00022491"/>
    </source>
</evidence>
<comment type="caution">
    <text evidence="8">The sequence shown here is derived from an EMBL/GenBank/DDBJ whole genome shotgun (WGS) entry which is preliminary data.</text>
</comment>
<keyword evidence="4 6" id="KW-0804">Transcription</keyword>
<keyword evidence="3 6" id="KW-0805">Transcription regulation</keyword>
<dbReference type="AlphaFoldDB" id="A0A8J5IFG0"/>
<keyword evidence="5 6" id="KW-0539">Nucleus</keyword>
<sequence>MGRNKSTSCVPKPSKQSISKLLIHLWFTSRRRLVGGPSSAGRQVTAAGEATAAVNLSHVDRYLLENFPSLFGGRSPADADGHEDKHNGGRDYDDICWSYYISRPDEVSPRLTLPSPRAMQASDRFFVPATARASSSLAEEAGLQAGAAECGGEAVVRISSKPYEDFRRSMEEMVEAQGPGRRPDWEFMQRLLFSYLELNEQSLHGEIVRAFTDLTSSIRCATRTGRRT</sequence>
<dbReference type="InterPro" id="IPR006458">
    <property type="entry name" value="Ovate_C"/>
</dbReference>
<feature type="domain" description="OVATE" evidence="7">
    <location>
        <begin position="155"/>
        <end position="217"/>
    </location>
</feature>
<evidence type="ECO:0000256" key="5">
    <source>
        <dbReference type="ARBA" id="ARBA00023242"/>
    </source>
</evidence>
<reference evidence="8 9" key="1">
    <citation type="submission" date="2020-08" db="EMBL/GenBank/DDBJ databases">
        <title>Plant Genome Project.</title>
        <authorList>
            <person name="Zhang R.-G."/>
        </authorList>
    </citation>
    <scope>NUCLEOTIDE SEQUENCE [LARGE SCALE GENOMIC DNA]</scope>
    <source>
        <tissue evidence="8">Rhizome</tissue>
    </source>
</reference>
<protein>
    <recommendedName>
        <fullName evidence="6">Transcription repressor</fullName>
    </recommendedName>
    <alternativeName>
        <fullName evidence="6">Ovate family protein</fullName>
    </alternativeName>
</protein>
<evidence type="ECO:0000256" key="3">
    <source>
        <dbReference type="ARBA" id="ARBA00023015"/>
    </source>
</evidence>
<comment type="subcellular location">
    <subcellularLocation>
        <location evidence="1 6">Nucleus</location>
    </subcellularLocation>
</comment>
<dbReference type="GO" id="GO:0005634">
    <property type="term" value="C:nucleus"/>
    <property type="evidence" value="ECO:0007669"/>
    <property type="project" value="UniProtKB-SubCell"/>
</dbReference>
<dbReference type="NCBIfam" id="TIGR01568">
    <property type="entry name" value="A_thal_3678"/>
    <property type="match status" value="1"/>
</dbReference>
<dbReference type="PANTHER" id="PTHR33057:SF117">
    <property type="entry name" value="TRANSCRIPTION REPRESSOR OFP14"/>
    <property type="match status" value="1"/>
</dbReference>
<organism evidence="8 9">
    <name type="scientific">Zingiber officinale</name>
    <name type="common">Ginger</name>
    <name type="synonym">Amomum zingiber</name>
    <dbReference type="NCBI Taxonomy" id="94328"/>
    <lineage>
        <taxon>Eukaryota</taxon>
        <taxon>Viridiplantae</taxon>
        <taxon>Streptophyta</taxon>
        <taxon>Embryophyta</taxon>
        <taxon>Tracheophyta</taxon>
        <taxon>Spermatophyta</taxon>
        <taxon>Magnoliopsida</taxon>
        <taxon>Liliopsida</taxon>
        <taxon>Zingiberales</taxon>
        <taxon>Zingiberaceae</taxon>
        <taxon>Zingiber</taxon>
    </lineage>
</organism>
<dbReference type="PANTHER" id="PTHR33057">
    <property type="entry name" value="TRANSCRIPTION REPRESSOR OFP7-RELATED"/>
    <property type="match status" value="1"/>
</dbReference>
<evidence type="ECO:0000256" key="1">
    <source>
        <dbReference type="ARBA" id="ARBA00004123"/>
    </source>
</evidence>
<keyword evidence="2 6" id="KW-0678">Repressor</keyword>
<evidence type="ECO:0000313" key="9">
    <source>
        <dbReference type="Proteomes" id="UP000734854"/>
    </source>
</evidence>
<name>A0A8J5IFG0_ZINOF</name>
<evidence type="ECO:0000256" key="4">
    <source>
        <dbReference type="ARBA" id="ARBA00023163"/>
    </source>
</evidence>